<gene>
    <name evidence="1" type="ORF">ARMSODRAFT_1037761</name>
</gene>
<accession>A0A2H3B353</accession>
<sequence length="115" mass="12976">MWLNTECYQRGRPSQAYFTQSFICRHFPIRSSAAQRALDFNGSLKSHTRIISTISGGSCLIYHKISRTLAGASQLVSRLLRTLLARGYRTGWWTTSAIWTGQLCSKGRLNPTYAT</sequence>
<dbReference type="Proteomes" id="UP000218334">
    <property type="component" value="Unassembled WGS sequence"/>
</dbReference>
<protein>
    <submittedName>
        <fullName evidence="1">Uncharacterized protein</fullName>
    </submittedName>
</protein>
<evidence type="ECO:0000313" key="2">
    <source>
        <dbReference type="Proteomes" id="UP000218334"/>
    </source>
</evidence>
<organism evidence="1 2">
    <name type="scientific">Armillaria solidipes</name>
    <dbReference type="NCBI Taxonomy" id="1076256"/>
    <lineage>
        <taxon>Eukaryota</taxon>
        <taxon>Fungi</taxon>
        <taxon>Dikarya</taxon>
        <taxon>Basidiomycota</taxon>
        <taxon>Agaricomycotina</taxon>
        <taxon>Agaricomycetes</taxon>
        <taxon>Agaricomycetidae</taxon>
        <taxon>Agaricales</taxon>
        <taxon>Marasmiineae</taxon>
        <taxon>Physalacriaceae</taxon>
        <taxon>Armillaria</taxon>
    </lineage>
</organism>
<feature type="non-terminal residue" evidence="1">
    <location>
        <position position="115"/>
    </location>
</feature>
<dbReference type="AlphaFoldDB" id="A0A2H3B353"/>
<reference evidence="2" key="1">
    <citation type="journal article" date="2017" name="Nat. Ecol. Evol.">
        <title>Genome expansion and lineage-specific genetic innovations in the forest pathogenic fungi Armillaria.</title>
        <authorList>
            <person name="Sipos G."/>
            <person name="Prasanna A.N."/>
            <person name="Walter M.C."/>
            <person name="O'Connor E."/>
            <person name="Balint B."/>
            <person name="Krizsan K."/>
            <person name="Kiss B."/>
            <person name="Hess J."/>
            <person name="Varga T."/>
            <person name="Slot J."/>
            <person name="Riley R."/>
            <person name="Boka B."/>
            <person name="Rigling D."/>
            <person name="Barry K."/>
            <person name="Lee J."/>
            <person name="Mihaltcheva S."/>
            <person name="LaButti K."/>
            <person name="Lipzen A."/>
            <person name="Waldron R."/>
            <person name="Moloney N.M."/>
            <person name="Sperisen C."/>
            <person name="Kredics L."/>
            <person name="Vagvoelgyi C."/>
            <person name="Patrignani A."/>
            <person name="Fitzpatrick D."/>
            <person name="Nagy I."/>
            <person name="Doyle S."/>
            <person name="Anderson J.B."/>
            <person name="Grigoriev I.V."/>
            <person name="Gueldener U."/>
            <person name="Muensterkoetter M."/>
            <person name="Nagy L.G."/>
        </authorList>
    </citation>
    <scope>NUCLEOTIDE SEQUENCE [LARGE SCALE GENOMIC DNA]</scope>
    <source>
        <strain evidence="2">28-4</strain>
    </source>
</reference>
<name>A0A2H3B353_9AGAR</name>
<keyword evidence="2" id="KW-1185">Reference proteome</keyword>
<evidence type="ECO:0000313" key="1">
    <source>
        <dbReference type="EMBL" id="PBK58273.1"/>
    </source>
</evidence>
<dbReference type="EMBL" id="KZ293562">
    <property type="protein sequence ID" value="PBK58273.1"/>
    <property type="molecule type" value="Genomic_DNA"/>
</dbReference>
<proteinExistence type="predicted"/>